<dbReference type="AlphaFoldDB" id="A0A5N7BL65"/>
<protein>
    <submittedName>
        <fullName evidence="1">Uncharacterized protein</fullName>
    </submittedName>
</protein>
<proteinExistence type="predicted"/>
<name>A0A5N7BL65_9EURO</name>
<gene>
    <name evidence="1" type="ORF">BDV26DRAFT_253648</name>
</gene>
<accession>A0A5N7BL65</accession>
<reference evidence="1 2" key="1">
    <citation type="submission" date="2019-04" db="EMBL/GenBank/DDBJ databases">
        <title>Friends and foes A comparative genomics studyof 23 Aspergillus species from section Flavi.</title>
        <authorList>
            <consortium name="DOE Joint Genome Institute"/>
            <person name="Kjaerbolling I."/>
            <person name="Vesth T."/>
            <person name="Frisvad J.C."/>
            <person name="Nybo J.L."/>
            <person name="Theobald S."/>
            <person name="Kildgaard S."/>
            <person name="Isbrandt T."/>
            <person name="Kuo A."/>
            <person name="Sato A."/>
            <person name="Lyhne E.K."/>
            <person name="Kogle M.E."/>
            <person name="Wiebenga A."/>
            <person name="Kun R.S."/>
            <person name="Lubbers R.J."/>
            <person name="Makela M.R."/>
            <person name="Barry K."/>
            <person name="Chovatia M."/>
            <person name="Clum A."/>
            <person name="Daum C."/>
            <person name="Haridas S."/>
            <person name="He G."/>
            <person name="LaButti K."/>
            <person name="Lipzen A."/>
            <person name="Mondo S."/>
            <person name="Riley R."/>
            <person name="Salamov A."/>
            <person name="Simmons B.A."/>
            <person name="Magnuson J.K."/>
            <person name="Henrissat B."/>
            <person name="Mortensen U.H."/>
            <person name="Larsen T.O."/>
            <person name="Devries R.P."/>
            <person name="Grigoriev I.V."/>
            <person name="Machida M."/>
            <person name="Baker S.E."/>
            <person name="Andersen M.R."/>
        </authorList>
    </citation>
    <scope>NUCLEOTIDE SEQUENCE [LARGE SCALE GENOMIC DNA]</scope>
    <source>
        <strain evidence="1 2">IBT 29228</strain>
    </source>
</reference>
<keyword evidence="2" id="KW-1185">Reference proteome</keyword>
<sequence length="56" mass="6547">MDLRGIEPPTSRMRSEHSTTELQAQVMANLFIFLIYIRNPTTHGKNICQNCMRPRQ</sequence>
<evidence type="ECO:0000313" key="1">
    <source>
        <dbReference type="EMBL" id="KAE8382493.1"/>
    </source>
</evidence>
<evidence type="ECO:0000313" key="2">
    <source>
        <dbReference type="Proteomes" id="UP000326198"/>
    </source>
</evidence>
<dbReference type="EMBL" id="ML736162">
    <property type="protein sequence ID" value="KAE8382493.1"/>
    <property type="molecule type" value="Genomic_DNA"/>
</dbReference>
<organism evidence="1 2">
    <name type="scientific">Aspergillus bertholletiae</name>
    <dbReference type="NCBI Taxonomy" id="1226010"/>
    <lineage>
        <taxon>Eukaryota</taxon>
        <taxon>Fungi</taxon>
        <taxon>Dikarya</taxon>
        <taxon>Ascomycota</taxon>
        <taxon>Pezizomycotina</taxon>
        <taxon>Eurotiomycetes</taxon>
        <taxon>Eurotiomycetidae</taxon>
        <taxon>Eurotiales</taxon>
        <taxon>Aspergillaceae</taxon>
        <taxon>Aspergillus</taxon>
        <taxon>Aspergillus subgen. Circumdati</taxon>
    </lineage>
</organism>
<dbReference type="Proteomes" id="UP000326198">
    <property type="component" value="Unassembled WGS sequence"/>
</dbReference>